<keyword evidence="7" id="KW-0443">Lipid metabolism</keyword>
<reference evidence="10" key="1">
    <citation type="submission" date="2020-12" db="EMBL/GenBank/DDBJ databases">
        <authorList>
            <person name="Huq M.A."/>
        </authorList>
    </citation>
    <scope>NUCLEOTIDE SEQUENCE</scope>
    <source>
        <strain evidence="10">MAHUQ-46</strain>
    </source>
</reference>
<dbReference type="GO" id="GO:0071766">
    <property type="term" value="P:Actinobacterium-type cell wall biogenesis"/>
    <property type="evidence" value="ECO:0007669"/>
    <property type="project" value="UniProtKB-ARBA"/>
</dbReference>
<dbReference type="Gene3D" id="3.40.50.980">
    <property type="match status" value="2"/>
</dbReference>
<dbReference type="GO" id="GO:0006633">
    <property type="term" value="P:fatty acid biosynthetic process"/>
    <property type="evidence" value="ECO:0007669"/>
    <property type="project" value="TreeGrafter"/>
</dbReference>
<evidence type="ECO:0000256" key="4">
    <source>
        <dbReference type="ARBA" id="ARBA00022553"/>
    </source>
</evidence>
<dbReference type="CDD" id="cd19531">
    <property type="entry name" value="LCL_NRPS-like"/>
    <property type="match status" value="1"/>
</dbReference>
<dbReference type="InterPro" id="IPR001242">
    <property type="entry name" value="Condensation_dom"/>
</dbReference>
<dbReference type="SUPFAM" id="SSF47336">
    <property type="entry name" value="ACP-like"/>
    <property type="match status" value="1"/>
</dbReference>
<dbReference type="Gene3D" id="1.10.1200.10">
    <property type="entry name" value="ACP-like"/>
    <property type="match status" value="1"/>
</dbReference>
<evidence type="ECO:0000259" key="9">
    <source>
        <dbReference type="PROSITE" id="PS50075"/>
    </source>
</evidence>
<dbReference type="CDD" id="cd05931">
    <property type="entry name" value="FAAL"/>
    <property type="match status" value="1"/>
</dbReference>
<dbReference type="InterPro" id="IPR020806">
    <property type="entry name" value="PKS_PP-bd"/>
</dbReference>
<evidence type="ECO:0000256" key="2">
    <source>
        <dbReference type="ARBA" id="ARBA00006432"/>
    </source>
</evidence>
<dbReference type="Gene3D" id="3.40.50.12780">
    <property type="entry name" value="N-terminal domain of ligase-like"/>
    <property type="match status" value="1"/>
</dbReference>
<keyword evidence="11" id="KW-1185">Reference proteome</keyword>
<dbReference type="Pfam" id="PF00550">
    <property type="entry name" value="PP-binding"/>
    <property type="match status" value="1"/>
</dbReference>
<dbReference type="Pfam" id="PF00668">
    <property type="entry name" value="Condensation"/>
    <property type="match status" value="1"/>
</dbReference>
<dbReference type="Gene3D" id="3.30.300.30">
    <property type="match status" value="1"/>
</dbReference>
<dbReference type="SUPFAM" id="SSF52777">
    <property type="entry name" value="CoA-dependent acyltransferases"/>
    <property type="match status" value="2"/>
</dbReference>
<keyword evidence="8" id="KW-0472">Membrane</keyword>
<dbReference type="InterPro" id="IPR020845">
    <property type="entry name" value="AMP-binding_CS"/>
</dbReference>
<dbReference type="GO" id="GO:0031177">
    <property type="term" value="F:phosphopantetheine binding"/>
    <property type="evidence" value="ECO:0007669"/>
    <property type="project" value="InterPro"/>
</dbReference>
<dbReference type="InterPro" id="IPR040097">
    <property type="entry name" value="FAAL/FAAC"/>
</dbReference>
<dbReference type="SUPFAM" id="SSF56801">
    <property type="entry name" value="Acetyl-CoA synthetase-like"/>
    <property type="match status" value="2"/>
</dbReference>
<comment type="caution">
    <text evidence="10">The sequence shown here is derived from an EMBL/GenBank/DDBJ whole genome shotgun (WGS) entry which is preliminary data.</text>
</comment>
<dbReference type="GO" id="GO:0070566">
    <property type="term" value="F:adenylyltransferase activity"/>
    <property type="evidence" value="ECO:0007669"/>
    <property type="project" value="TreeGrafter"/>
</dbReference>
<dbReference type="InterPro" id="IPR000873">
    <property type="entry name" value="AMP-dep_synth/lig_dom"/>
</dbReference>
<keyword evidence="3" id="KW-0596">Phosphopantetheine</keyword>
<keyword evidence="5" id="KW-0436">Ligase</keyword>
<comment type="cofactor">
    <cofactor evidence="1">
        <name>pantetheine 4'-phosphate</name>
        <dbReference type="ChEBI" id="CHEBI:47942"/>
    </cofactor>
</comment>
<protein>
    <submittedName>
        <fullName evidence="10">AMP-binding protein</fullName>
    </submittedName>
</protein>
<dbReference type="FunFam" id="3.40.50.980:FF:000001">
    <property type="entry name" value="Non-ribosomal peptide synthetase"/>
    <property type="match status" value="1"/>
</dbReference>
<proteinExistence type="inferred from homology"/>
<dbReference type="SMART" id="SM00823">
    <property type="entry name" value="PKS_PP"/>
    <property type="match status" value="1"/>
</dbReference>
<dbReference type="PROSITE" id="PS00455">
    <property type="entry name" value="AMP_BINDING"/>
    <property type="match status" value="2"/>
</dbReference>
<organism evidence="10 11">
    <name type="scientific">Paenibacillus roseus</name>
    <dbReference type="NCBI Taxonomy" id="2798579"/>
    <lineage>
        <taxon>Bacteria</taxon>
        <taxon>Bacillati</taxon>
        <taxon>Bacillota</taxon>
        <taxon>Bacilli</taxon>
        <taxon>Bacillales</taxon>
        <taxon>Paenibacillaceae</taxon>
        <taxon>Paenibacillus</taxon>
    </lineage>
</organism>
<dbReference type="PROSITE" id="PS50075">
    <property type="entry name" value="CARRIER"/>
    <property type="match status" value="1"/>
</dbReference>
<keyword evidence="6" id="KW-0276">Fatty acid metabolism</keyword>
<dbReference type="InterPro" id="IPR045851">
    <property type="entry name" value="AMP-bd_C_sf"/>
</dbReference>
<keyword evidence="4" id="KW-0597">Phosphoprotein</keyword>
<evidence type="ECO:0000256" key="8">
    <source>
        <dbReference type="SAM" id="Phobius"/>
    </source>
</evidence>
<dbReference type="RefSeq" id="WP_199017653.1">
    <property type="nucleotide sequence ID" value="NZ_JAELUP010000005.1"/>
</dbReference>
<dbReference type="Pfam" id="PF23024">
    <property type="entry name" value="AMP-dom_DIP2-like"/>
    <property type="match status" value="1"/>
</dbReference>
<dbReference type="InterPro" id="IPR036736">
    <property type="entry name" value="ACP-like_sf"/>
</dbReference>
<dbReference type="GO" id="GO:0016874">
    <property type="term" value="F:ligase activity"/>
    <property type="evidence" value="ECO:0007669"/>
    <property type="project" value="UniProtKB-KW"/>
</dbReference>
<name>A0A934J489_9BACL</name>
<evidence type="ECO:0000256" key="1">
    <source>
        <dbReference type="ARBA" id="ARBA00001957"/>
    </source>
</evidence>
<dbReference type="Proteomes" id="UP000640274">
    <property type="component" value="Unassembled WGS sequence"/>
</dbReference>
<evidence type="ECO:0000256" key="3">
    <source>
        <dbReference type="ARBA" id="ARBA00022450"/>
    </source>
</evidence>
<comment type="similarity">
    <text evidence="2">Belongs to the ATP-dependent AMP-binding enzyme family.</text>
</comment>
<evidence type="ECO:0000256" key="6">
    <source>
        <dbReference type="ARBA" id="ARBA00022832"/>
    </source>
</evidence>
<dbReference type="InterPro" id="IPR042099">
    <property type="entry name" value="ANL_N_sf"/>
</dbReference>
<keyword evidence="8" id="KW-1133">Transmembrane helix</keyword>
<dbReference type="FunFam" id="3.40.50.12780:FF:000013">
    <property type="entry name" value="Long-chain-fatty-acid--AMP ligase FadD32"/>
    <property type="match status" value="1"/>
</dbReference>
<dbReference type="Pfam" id="PF00501">
    <property type="entry name" value="AMP-binding"/>
    <property type="match status" value="2"/>
</dbReference>
<feature type="transmembrane region" description="Helical" evidence="8">
    <location>
        <begin position="68"/>
        <end position="94"/>
    </location>
</feature>
<dbReference type="PANTHER" id="PTHR22754">
    <property type="entry name" value="DISCO-INTERACTING PROTEIN 2 DIP2 -RELATED"/>
    <property type="match status" value="1"/>
</dbReference>
<sequence>MIQTLKGIDSLVDLLNLRAENQRDSKAYSFLTEQGEENSMTYGELDARARALAVWLTDRQARGKRALLLYNAGLDYIAAFFGCLYAGVVAVPAYPPRLNGNFHRVQSIIEDCDASFALTDAVTHSRLQLKFPDAPLLTDLQWAVTDSWIYQDTSNWNVSPTDRHQLAFLQYTSGSTSSPKGVMLSHSNLLHNLQLIQQSTGLSSQDRSVIWLPPYHDMGLIGGILQPLYTGFPVVLMSPAHFVQHPLKWLQTISDTGATVSGGSNFAYELCVKKITKEEREKLDLSNWTIAFTGSEPIHAETLTRFAEAFHNSGFRYQSYYPCYGLAEATLFVSGALQGIGPEERIFERKALEGGLVEPALPSSQGSRSLISSGRAMTGDPDVVIADPVSGIRQAENKIGEVWVSGGSVAQGYWNRLEQTEKTFRAYLFDTGEGPFLRTGDLGFISSGELFITGRMKDLIIVRGRNYYPQDIEYVVTMSHLAVSSGNCAAFSIDVGEEERLVIVSELERAYRKNNPEEIFASVRKAISEHYELQVHTIVLIKPASIHKTSSGKIQRSACRQSFLDDALDIVAIYQENNQFRVASDEGNGQYEQSHIQADVVVPDIVELRQSMEEERTATIISYLNLETAKLLKVPGSCQPDLSLQALGFDSINIVELKARLDEIFAIDLPFDSLLEGPTLQELSITIERLIMLPPVPERPVDKQAETIPVTEFPLSVGQRALWFIQKLNPENRMYYITKTFRVQRNFNPDAFIRSIEALQNRHVLLRAGIKETEGEPSFYMDGNREASIHIIEAKDWSEVQRLERIKEDSTKEIDLQRGPLFRILIMSCGDEDYMLSFTFHHIISDFWSFAVFAKEFSDVYSRLSQGQAYSLPALKAEYSAFVSEQKSHLEQDGERMYAFWKERLVELEPVRLGNPTLTENGSPRGRKIYFQLPAETSRQIRELAKDFEVSVYSFLLSALFTVFHQSLGQNNLAVGSPASGRLHHRFMGTLGYFANPVVIRNQVVANESFRDLAQRVHREVTEGLKHQEYPFLTIVERMQARRDQRNPLFNMMFSMHSSVLAQDDGLVAAAIGVPGTRFELGTLSMELLDVVDAAPQFDFTMTVGKVGEGLLGSMEYDSSLLHEELAERMAEYFTRLLESATATPEERVGRLAMLSEAEVHQQTVEWNRTEQRLPDWSLQERFEEQAARTPERTALVWGTTELTYGELNRQANRLAHRLLFLGVGPDKLVGICLERSPELVISMLAVIKAGGAYVPVDPALPLERRRDMMKRAGLKVLVTREAFTEGADSNTEMTVVCVDADQAGLETEREENPQTQAGGDHLMYVIYTSGSTGLPKGASVYRRGFANLMQWYIGE</sequence>
<feature type="non-terminal residue" evidence="10">
    <location>
        <position position="1356"/>
    </location>
</feature>
<dbReference type="EMBL" id="JAELUP010000005">
    <property type="protein sequence ID" value="MBJ6360125.1"/>
    <property type="molecule type" value="Genomic_DNA"/>
</dbReference>
<evidence type="ECO:0000256" key="5">
    <source>
        <dbReference type="ARBA" id="ARBA00022598"/>
    </source>
</evidence>
<keyword evidence="8" id="KW-0812">Transmembrane</keyword>
<dbReference type="InterPro" id="IPR025110">
    <property type="entry name" value="AMP-bd_C"/>
</dbReference>
<dbReference type="GO" id="GO:0005886">
    <property type="term" value="C:plasma membrane"/>
    <property type="evidence" value="ECO:0007669"/>
    <property type="project" value="TreeGrafter"/>
</dbReference>
<dbReference type="Gene3D" id="3.30.559.10">
    <property type="entry name" value="Chloramphenicol acetyltransferase-like domain"/>
    <property type="match status" value="1"/>
</dbReference>
<dbReference type="InterPro" id="IPR009081">
    <property type="entry name" value="PP-bd_ACP"/>
</dbReference>
<evidence type="ECO:0000313" key="11">
    <source>
        <dbReference type="Proteomes" id="UP000640274"/>
    </source>
</evidence>
<evidence type="ECO:0000256" key="7">
    <source>
        <dbReference type="ARBA" id="ARBA00023098"/>
    </source>
</evidence>
<dbReference type="Gene3D" id="3.30.559.30">
    <property type="entry name" value="Nonribosomal peptide synthetase, condensation domain"/>
    <property type="match status" value="1"/>
</dbReference>
<feature type="domain" description="Carrier" evidence="9">
    <location>
        <begin position="615"/>
        <end position="691"/>
    </location>
</feature>
<evidence type="ECO:0000313" key="10">
    <source>
        <dbReference type="EMBL" id="MBJ6360125.1"/>
    </source>
</evidence>
<dbReference type="PANTHER" id="PTHR22754:SF32">
    <property type="entry name" value="DISCO-INTERACTING PROTEIN 2"/>
    <property type="match status" value="1"/>
</dbReference>
<gene>
    <name evidence="10" type="ORF">JFN88_02165</name>
</gene>
<dbReference type="InterPro" id="IPR023213">
    <property type="entry name" value="CAT-like_dom_sf"/>
</dbReference>
<accession>A0A934J489</accession>